<dbReference type="PANTHER" id="PTHR33376">
    <property type="match status" value="1"/>
</dbReference>
<dbReference type="EMBL" id="FNMZ01000001">
    <property type="protein sequence ID" value="SDW47667.1"/>
    <property type="molecule type" value="Genomic_DNA"/>
</dbReference>
<dbReference type="InterPro" id="IPR018389">
    <property type="entry name" value="DctP_fam"/>
</dbReference>
<dbReference type="Proteomes" id="UP000199118">
    <property type="component" value="Unassembled WGS sequence"/>
</dbReference>
<name>A0A1H2TV54_9RHOB</name>
<organism evidence="5 6">
    <name type="scientific">Albimonas donghaensis</name>
    <dbReference type="NCBI Taxonomy" id="356660"/>
    <lineage>
        <taxon>Bacteria</taxon>
        <taxon>Pseudomonadati</taxon>
        <taxon>Pseudomonadota</taxon>
        <taxon>Alphaproteobacteria</taxon>
        <taxon>Rhodobacterales</taxon>
        <taxon>Paracoccaceae</taxon>
        <taxon>Albimonas</taxon>
    </lineage>
</organism>
<dbReference type="CDD" id="cd13666">
    <property type="entry name" value="PBP2_TRAP_DctP_like_1"/>
    <property type="match status" value="1"/>
</dbReference>
<keyword evidence="6" id="KW-1185">Reference proteome</keyword>
<dbReference type="NCBIfam" id="NF037995">
    <property type="entry name" value="TRAP_S1"/>
    <property type="match status" value="1"/>
</dbReference>
<evidence type="ECO:0000256" key="2">
    <source>
        <dbReference type="ARBA" id="ARBA00022729"/>
    </source>
</evidence>
<keyword evidence="2 4" id="KW-0732">Signal</keyword>
<evidence type="ECO:0000256" key="1">
    <source>
        <dbReference type="ARBA" id="ARBA00004418"/>
    </source>
</evidence>
<dbReference type="SUPFAM" id="SSF53850">
    <property type="entry name" value="Periplasmic binding protein-like II"/>
    <property type="match status" value="1"/>
</dbReference>
<keyword evidence="3" id="KW-0574">Periplasm</keyword>
<accession>A0A1H2TV54</accession>
<dbReference type="InterPro" id="IPR038404">
    <property type="entry name" value="TRAP_DctP_sf"/>
</dbReference>
<evidence type="ECO:0000256" key="3">
    <source>
        <dbReference type="ARBA" id="ARBA00022764"/>
    </source>
</evidence>
<evidence type="ECO:0000313" key="6">
    <source>
        <dbReference type="Proteomes" id="UP000199118"/>
    </source>
</evidence>
<dbReference type="GO" id="GO:0042597">
    <property type="term" value="C:periplasmic space"/>
    <property type="evidence" value="ECO:0007669"/>
    <property type="project" value="UniProtKB-SubCell"/>
</dbReference>
<feature type="signal peptide" evidence="4">
    <location>
        <begin position="1"/>
        <end position="24"/>
    </location>
</feature>
<sequence>MNITRTALALTTAVATTIAAPAMARELTYGHYISTTHPVNTEGMTPYFDKITADTDGSITWTAFFGGAMGGPKELLGAVGDNVLDAAGVVDVYVKSDLPHSALLSSLFVAADDVLAFAAAMNEYQLLHCPACLDDYQRNGVKPLAWYSTSPYVLMCTSKVTSLDDLAGKKARATSRMGVLMNTLGGTAVSITSAEMYEAMQRGQADCSVGSAAWLTAYNIKDFVKSIVSDPLGAYIGSMVMNLNQDVWDDLEPNERQAIIDGLPDLIANIQWAYAAEDAAAIAAAEEAGAVVYPADKDLADKIAEIRPTEYAAAAEQGKADGIENAEEVVQGYKDLVEKWRGIVAEVGDDKAAYAEALRTEIFSKIEH</sequence>
<dbReference type="Pfam" id="PF03480">
    <property type="entry name" value="DctP"/>
    <property type="match status" value="1"/>
</dbReference>
<dbReference type="OrthoDB" id="9769667at2"/>
<protein>
    <submittedName>
        <fullName evidence="5">TRAP-type C4-dicarboxylate transport system, substrate-binding protein</fullName>
    </submittedName>
</protein>
<dbReference type="GO" id="GO:0055085">
    <property type="term" value="P:transmembrane transport"/>
    <property type="evidence" value="ECO:0007669"/>
    <property type="project" value="InterPro"/>
</dbReference>
<dbReference type="PANTHER" id="PTHR33376:SF15">
    <property type="entry name" value="BLL6794 PROTEIN"/>
    <property type="match status" value="1"/>
</dbReference>
<proteinExistence type="predicted"/>
<reference evidence="5 6" key="1">
    <citation type="submission" date="2016-10" db="EMBL/GenBank/DDBJ databases">
        <authorList>
            <person name="de Groot N.N."/>
        </authorList>
    </citation>
    <scope>NUCLEOTIDE SEQUENCE [LARGE SCALE GENOMIC DNA]</scope>
    <source>
        <strain evidence="5 6">DSM 17890</strain>
    </source>
</reference>
<gene>
    <name evidence="5" type="ORF">SAMN05444336_1011126</name>
</gene>
<evidence type="ECO:0000256" key="4">
    <source>
        <dbReference type="SAM" id="SignalP"/>
    </source>
</evidence>
<dbReference type="AlphaFoldDB" id="A0A1H2TV54"/>
<dbReference type="Gene3D" id="3.40.190.170">
    <property type="entry name" value="Bacterial extracellular solute-binding protein, family 7"/>
    <property type="match status" value="1"/>
</dbReference>
<feature type="chain" id="PRO_5011656114" evidence="4">
    <location>
        <begin position="25"/>
        <end position="368"/>
    </location>
</feature>
<comment type="subcellular location">
    <subcellularLocation>
        <location evidence="1">Periplasm</location>
    </subcellularLocation>
</comment>
<dbReference type="RefSeq" id="WP_092680086.1">
    <property type="nucleotide sequence ID" value="NZ_FNMZ01000001.1"/>
</dbReference>
<evidence type="ECO:0000313" key="5">
    <source>
        <dbReference type="EMBL" id="SDW47667.1"/>
    </source>
</evidence>
<dbReference type="STRING" id="356660.SAMN05444336_1011126"/>